<gene>
    <name evidence="2" type="ORF">L3049_17855</name>
</gene>
<keyword evidence="1" id="KW-1133">Transmembrane helix</keyword>
<reference evidence="2 3" key="1">
    <citation type="submission" date="2022-01" db="EMBL/GenBank/DDBJ databases">
        <title>Labilibaculum sp. nov, a marine bacterium isolated from Antarctica.</title>
        <authorList>
            <person name="Dai W."/>
        </authorList>
    </citation>
    <scope>NUCLEOTIDE SEQUENCE [LARGE SCALE GENOMIC DNA]</scope>
    <source>
        <strain evidence="2 3">DW002</strain>
    </source>
</reference>
<keyword evidence="3" id="KW-1185">Reference proteome</keyword>
<comment type="caution">
    <text evidence="2">The sequence shown here is derived from an EMBL/GenBank/DDBJ whole genome shotgun (WGS) entry which is preliminary data.</text>
</comment>
<evidence type="ECO:0008006" key="4">
    <source>
        <dbReference type="Google" id="ProtNLM"/>
    </source>
</evidence>
<dbReference type="RefSeq" id="WP_275111190.1">
    <property type="nucleotide sequence ID" value="NZ_JAKJSC010000006.1"/>
</dbReference>
<feature type="transmembrane region" description="Helical" evidence="1">
    <location>
        <begin position="137"/>
        <end position="160"/>
    </location>
</feature>
<protein>
    <recommendedName>
        <fullName evidence="4">Zinc-finger domain-containing protein</fullName>
    </recommendedName>
</protein>
<dbReference type="Proteomes" id="UP001528920">
    <property type="component" value="Unassembled WGS sequence"/>
</dbReference>
<name>A0ABT5VWR9_9BACT</name>
<sequence length="346" mass="39368">MNKITRHNYEEFFLDYLDGTLNPDQMNELEVFLIQNPDLKEELEEMECPEVAQESMSIEPNSLKEIPFRNSFDDFCIARLEGDLSVDDEIAFDLFLEKNETFKNESNTYQKTILIPDDKVVFENKEGLKKDERKIAFWWYFSRIGAAASVLLLFSLWSIFYQYEDVNTGIKSISQVQPEPTKVEKLVVEKVTSIDPEKDSGFQAEKIKEAKSLVKELQELSGPKKVPAKDFEKIVEKVALPVLSSNVKVAALSNKANFEPKLKVIEKVSIETVDQNNGLAQLGMSWKSSAPKKKSSVLYAIAKYGVDKIGEIAGKNVKLERTYDSVTEKTRLNFKSEGIGFSKTIK</sequence>
<accession>A0ABT5VWR9</accession>
<organism evidence="2 3">
    <name type="scientific">Paralabilibaculum antarcticum</name>
    <dbReference type="NCBI Taxonomy" id="2912572"/>
    <lineage>
        <taxon>Bacteria</taxon>
        <taxon>Pseudomonadati</taxon>
        <taxon>Bacteroidota</taxon>
        <taxon>Bacteroidia</taxon>
        <taxon>Marinilabiliales</taxon>
        <taxon>Marinifilaceae</taxon>
        <taxon>Paralabilibaculum</taxon>
    </lineage>
</organism>
<evidence type="ECO:0000256" key="1">
    <source>
        <dbReference type="SAM" id="Phobius"/>
    </source>
</evidence>
<evidence type="ECO:0000313" key="3">
    <source>
        <dbReference type="Proteomes" id="UP001528920"/>
    </source>
</evidence>
<proteinExistence type="predicted"/>
<evidence type="ECO:0000313" key="2">
    <source>
        <dbReference type="EMBL" id="MDE5419859.1"/>
    </source>
</evidence>
<keyword evidence="1" id="KW-0472">Membrane</keyword>
<keyword evidence="1" id="KW-0812">Transmembrane</keyword>
<dbReference type="EMBL" id="JAKJSC010000006">
    <property type="protein sequence ID" value="MDE5419859.1"/>
    <property type="molecule type" value="Genomic_DNA"/>
</dbReference>